<keyword evidence="3" id="KW-1185">Reference proteome</keyword>
<protein>
    <submittedName>
        <fullName evidence="2">Alpha/beta-hydrolase</fullName>
    </submittedName>
</protein>
<accession>A0AAD6SZV9</accession>
<sequence length="313" mass="34015">MPRPSSTTTKILRSTDGTSIFAEATGNPGNLHLVLLSGLTLSGCVFDDMCADQRLLESLYVVRYDIRGHGRSGKPNTAEAYESKLFADDFRTVMDAFALKKPVLAGWSMGAAVATDVVTHLPPDTLSGIIYLSGVPATSVVGEMAAPPLVAALPGLISNESVSEYQAAATVFTDRLFAQPDAVPFAVRALHIGHSLTPDIMRLSLNRQMDIDSLWKAGQEGLPLLVVQGTKDGHREGSAKSVDEVMRPHFKNYEIVWLEGRGHALHFECPDEIVGLMISFTKKVGGKTNFESVFSRKVGGKTVEPMYHYFDLF</sequence>
<gene>
    <name evidence="2" type="ORF">C8F04DRAFT_1336620</name>
</gene>
<evidence type="ECO:0000313" key="3">
    <source>
        <dbReference type="Proteomes" id="UP001218188"/>
    </source>
</evidence>
<dbReference type="InterPro" id="IPR029058">
    <property type="entry name" value="AB_hydrolase_fold"/>
</dbReference>
<dbReference type="EMBL" id="JARJCM010000041">
    <property type="protein sequence ID" value="KAJ7036853.1"/>
    <property type="molecule type" value="Genomic_DNA"/>
</dbReference>
<dbReference type="AlphaFoldDB" id="A0AAD6SZV9"/>
<dbReference type="SUPFAM" id="SSF53474">
    <property type="entry name" value="alpha/beta-Hydrolases"/>
    <property type="match status" value="1"/>
</dbReference>
<name>A0AAD6SZV9_9AGAR</name>
<dbReference type="PANTHER" id="PTHR43798">
    <property type="entry name" value="MONOACYLGLYCEROL LIPASE"/>
    <property type="match status" value="1"/>
</dbReference>
<organism evidence="2 3">
    <name type="scientific">Mycena alexandri</name>
    <dbReference type="NCBI Taxonomy" id="1745969"/>
    <lineage>
        <taxon>Eukaryota</taxon>
        <taxon>Fungi</taxon>
        <taxon>Dikarya</taxon>
        <taxon>Basidiomycota</taxon>
        <taxon>Agaricomycotina</taxon>
        <taxon>Agaricomycetes</taxon>
        <taxon>Agaricomycetidae</taxon>
        <taxon>Agaricales</taxon>
        <taxon>Marasmiineae</taxon>
        <taxon>Mycenaceae</taxon>
        <taxon>Mycena</taxon>
    </lineage>
</organism>
<dbReference type="PANTHER" id="PTHR43798:SF33">
    <property type="entry name" value="HYDROLASE, PUTATIVE (AFU_ORTHOLOGUE AFUA_2G14860)-RELATED"/>
    <property type="match status" value="1"/>
</dbReference>
<dbReference type="Proteomes" id="UP001218188">
    <property type="component" value="Unassembled WGS sequence"/>
</dbReference>
<dbReference type="InterPro" id="IPR000073">
    <property type="entry name" value="AB_hydrolase_1"/>
</dbReference>
<evidence type="ECO:0000313" key="2">
    <source>
        <dbReference type="EMBL" id="KAJ7036853.1"/>
    </source>
</evidence>
<dbReference type="GO" id="GO:0016020">
    <property type="term" value="C:membrane"/>
    <property type="evidence" value="ECO:0007669"/>
    <property type="project" value="TreeGrafter"/>
</dbReference>
<reference evidence="2" key="1">
    <citation type="submission" date="2023-03" db="EMBL/GenBank/DDBJ databases">
        <title>Massive genome expansion in bonnet fungi (Mycena s.s.) driven by repeated elements and novel gene families across ecological guilds.</title>
        <authorList>
            <consortium name="Lawrence Berkeley National Laboratory"/>
            <person name="Harder C.B."/>
            <person name="Miyauchi S."/>
            <person name="Viragh M."/>
            <person name="Kuo A."/>
            <person name="Thoen E."/>
            <person name="Andreopoulos B."/>
            <person name="Lu D."/>
            <person name="Skrede I."/>
            <person name="Drula E."/>
            <person name="Henrissat B."/>
            <person name="Morin E."/>
            <person name="Kohler A."/>
            <person name="Barry K."/>
            <person name="LaButti K."/>
            <person name="Morin E."/>
            <person name="Salamov A."/>
            <person name="Lipzen A."/>
            <person name="Mereny Z."/>
            <person name="Hegedus B."/>
            <person name="Baldrian P."/>
            <person name="Stursova M."/>
            <person name="Weitz H."/>
            <person name="Taylor A."/>
            <person name="Grigoriev I.V."/>
            <person name="Nagy L.G."/>
            <person name="Martin F."/>
            <person name="Kauserud H."/>
        </authorList>
    </citation>
    <scope>NUCLEOTIDE SEQUENCE</scope>
    <source>
        <strain evidence="2">CBHHK200</strain>
    </source>
</reference>
<dbReference type="Pfam" id="PF12697">
    <property type="entry name" value="Abhydrolase_6"/>
    <property type="match status" value="1"/>
</dbReference>
<dbReference type="InterPro" id="IPR050266">
    <property type="entry name" value="AB_hydrolase_sf"/>
</dbReference>
<proteinExistence type="predicted"/>
<comment type="caution">
    <text evidence="2">The sequence shown here is derived from an EMBL/GenBank/DDBJ whole genome shotgun (WGS) entry which is preliminary data.</text>
</comment>
<dbReference type="Gene3D" id="3.40.50.1820">
    <property type="entry name" value="alpha/beta hydrolase"/>
    <property type="match status" value="1"/>
</dbReference>
<evidence type="ECO:0000259" key="1">
    <source>
        <dbReference type="Pfam" id="PF12697"/>
    </source>
</evidence>
<feature type="domain" description="AB hydrolase-1" evidence="1">
    <location>
        <begin position="33"/>
        <end position="274"/>
    </location>
</feature>